<sequence>MEPVQSFLDEEWPFSAGFDELDNSQIEDNLGIESAVVTLETSSSQADFNTITLASLNSCCADRRNSNNGENLLNLDFEGGAFDSFVDLTSDTSTTSKATREEAFRSPSPMSMTASLSGSELYSSPRQSEMDEHEETDQDLLEYLLQDSGINQEEGEHHEDGAAVARELTRSRRQTALRSATSTSFRGVSNQSGPWCKTKNRNNSKNAIAARENRQKKKMYLHSLEEMNSQLSKENCQLLKESAEAKKKISALEGEVQYLRKVLFNQSALAELLKKMNQSEVRLGNGSVSSDKSQQEAFSSSSGGVCLHVNGEEASLKLCASCARQDQP</sequence>
<feature type="region of interest" description="Disordered" evidence="1">
    <location>
        <begin position="92"/>
        <end position="136"/>
    </location>
</feature>
<dbReference type="GeneID" id="110975974"/>
<dbReference type="InterPro" id="IPR004827">
    <property type="entry name" value="bZIP"/>
</dbReference>
<feature type="region of interest" description="Disordered" evidence="1">
    <location>
        <begin position="282"/>
        <end position="302"/>
    </location>
</feature>
<dbReference type="OrthoDB" id="6606299at2759"/>
<dbReference type="KEGG" id="aplc:110975974"/>
<dbReference type="PROSITE" id="PS00036">
    <property type="entry name" value="BZIP_BASIC"/>
    <property type="match status" value="1"/>
</dbReference>
<dbReference type="GO" id="GO:0003700">
    <property type="term" value="F:DNA-binding transcription factor activity"/>
    <property type="evidence" value="ECO:0007669"/>
    <property type="project" value="InterPro"/>
</dbReference>
<organism evidence="3 4">
    <name type="scientific">Acanthaster planci</name>
    <name type="common">Crown-of-thorns starfish</name>
    <dbReference type="NCBI Taxonomy" id="133434"/>
    <lineage>
        <taxon>Eukaryota</taxon>
        <taxon>Metazoa</taxon>
        <taxon>Echinodermata</taxon>
        <taxon>Eleutherozoa</taxon>
        <taxon>Asterozoa</taxon>
        <taxon>Asteroidea</taxon>
        <taxon>Valvatacea</taxon>
        <taxon>Valvatida</taxon>
        <taxon>Acanthasteridae</taxon>
        <taxon>Acanthaster</taxon>
    </lineage>
</organism>
<gene>
    <name evidence="4" type="primary">LOC110975974</name>
</gene>
<name>A0A8B7XWZ2_ACAPL</name>
<feature type="domain" description="BZIP" evidence="2">
    <location>
        <begin position="199"/>
        <end position="259"/>
    </location>
</feature>
<keyword evidence="3" id="KW-1185">Reference proteome</keyword>
<dbReference type="Proteomes" id="UP000694845">
    <property type="component" value="Unplaced"/>
</dbReference>
<reference evidence="4" key="1">
    <citation type="submission" date="2025-08" db="UniProtKB">
        <authorList>
            <consortium name="RefSeq"/>
        </authorList>
    </citation>
    <scope>IDENTIFICATION</scope>
</reference>
<accession>A0A8B7XWZ2</accession>
<dbReference type="InterPro" id="IPR046347">
    <property type="entry name" value="bZIP_sf"/>
</dbReference>
<evidence type="ECO:0000256" key="1">
    <source>
        <dbReference type="SAM" id="MobiDB-lite"/>
    </source>
</evidence>
<evidence type="ECO:0000313" key="4">
    <source>
        <dbReference type="RefSeq" id="XP_022084555.1"/>
    </source>
</evidence>
<evidence type="ECO:0000259" key="2">
    <source>
        <dbReference type="PROSITE" id="PS50217"/>
    </source>
</evidence>
<feature type="compositionally biased region" description="Polar residues" evidence="1">
    <location>
        <begin position="177"/>
        <end position="193"/>
    </location>
</feature>
<protein>
    <submittedName>
        <fullName evidence="4">CREB/ATF bZIP transcription factor-like</fullName>
    </submittedName>
</protein>
<dbReference type="PROSITE" id="PS50217">
    <property type="entry name" value="BZIP"/>
    <property type="match status" value="1"/>
</dbReference>
<dbReference type="OMA" id="KMCARCA"/>
<dbReference type="RefSeq" id="XP_022084555.1">
    <property type="nucleotide sequence ID" value="XM_022228863.1"/>
</dbReference>
<dbReference type="Pfam" id="PF00170">
    <property type="entry name" value="bZIP_1"/>
    <property type="match status" value="1"/>
</dbReference>
<dbReference type="AlphaFoldDB" id="A0A8B7XWZ2"/>
<proteinExistence type="predicted"/>
<evidence type="ECO:0000313" key="3">
    <source>
        <dbReference type="Proteomes" id="UP000694845"/>
    </source>
</evidence>
<dbReference type="Gene3D" id="1.20.5.170">
    <property type="match status" value="1"/>
</dbReference>
<dbReference type="SUPFAM" id="SSF57959">
    <property type="entry name" value="Leucine zipper domain"/>
    <property type="match status" value="1"/>
</dbReference>
<feature type="region of interest" description="Disordered" evidence="1">
    <location>
        <begin position="177"/>
        <end position="207"/>
    </location>
</feature>
<feature type="compositionally biased region" description="Polar residues" evidence="1">
    <location>
        <begin position="108"/>
        <end position="127"/>
    </location>
</feature>